<feature type="region of interest" description="Disordered" evidence="1">
    <location>
        <begin position="244"/>
        <end position="296"/>
    </location>
</feature>
<dbReference type="Proteomes" id="UP000219338">
    <property type="component" value="Unassembled WGS sequence"/>
</dbReference>
<accession>A0A284S8N8</accession>
<reference evidence="3" key="1">
    <citation type="journal article" date="2017" name="Nat. Ecol. Evol.">
        <title>Genome expansion and lineage-specific genetic innovations in the forest pathogenic fungi Armillaria.</title>
        <authorList>
            <person name="Sipos G."/>
            <person name="Prasanna A.N."/>
            <person name="Walter M.C."/>
            <person name="O'Connor E."/>
            <person name="Balint B."/>
            <person name="Krizsan K."/>
            <person name="Kiss B."/>
            <person name="Hess J."/>
            <person name="Varga T."/>
            <person name="Slot J."/>
            <person name="Riley R."/>
            <person name="Boka B."/>
            <person name="Rigling D."/>
            <person name="Barry K."/>
            <person name="Lee J."/>
            <person name="Mihaltcheva S."/>
            <person name="LaButti K."/>
            <person name="Lipzen A."/>
            <person name="Waldron R."/>
            <person name="Moloney N.M."/>
            <person name="Sperisen C."/>
            <person name="Kredics L."/>
            <person name="Vagvoelgyi C."/>
            <person name="Patrignani A."/>
            <person name="Fitzpatrick D."/>
            <person name="Nagy I."/>
            <person name="Doyle S."/>
            <person name="Anderson J.B."/>
            <person name="Grigoriev I.V."/>
            <person name="Gueldener U."/>
            <person name="Muensterkoetter M."/>
            <person name="Nagy L.G."/>
        </authorList>
    </citation>
    <scope>NUCLEOTIDE SEQUENCE [LARGE SCALE GENOMIC DNA]</scope>
    <source>
        <strain evidence="3">C18/9</strain>
    </source>
</reference>
<feature type="compositionally biased region" description="Acidic residues" evidence="1">
    <location>
        <begin position="252"/>
        <end position="294"/>
    </location>
</feature>
<name>A0A284S8N8_ARMOS</name>
<feature type="region of interest" description="Disordered" evidence="1">
    <location>
        <begin position="313"/>
        <end position="334"/>
    </location>
</feature>
<keyword evidence="3" id="KW-1185">Reference proteome</keyword>
<proteinExistence type="predicted"/>
<dbReference type="EMBL" id="FUEG01000043">
    <property type="protein sequence ID" value="SJL17382.1"/>
    <property type="molecule type" value="Genomic_DNA"/>
</dbReference>
<dbReference type="AlphaFoldDB" id="A0A284S8N8"/>
<protein>
    <submittedName>
        <fullName evidence="2">Uncharacterized protein</fullName>
    </submittedName>
</protein>
<sequence>MSSIPTNQSTPPVPLLTAHVRPNCPTLTKKQMAWLNKNAIIGYAQTVAAAQTQSSNSSQVRDPGTEYVKEHVLNVFLEEFWTPDNELKTVSILLKVRKYLANYHKAYSEKSHFDPCTQTHPAWEIKAEMAKHSYDVQAVDNLNLYCDMSSAMWNELDAMAIEEYQAMADEANACAAKPPSLSEIYCKATSNQISDPWSPSKPEDVSHNDDNEEDKEDETAKVEAALSNAAAAIKWRAEEKALAAEAKPTSSGDDDNVDVDEAEAGDKDDMEVEDVMEDDAEVGDNGDDEEEEDEMAKVQTALDNAATTLKCKEKAVKNREENVAKEEKEKTRGP</sequence>
<feature type="region of interest" description="Disordered" evidence="1">
    <location>
        <begin position="191"/>
        <end position="220"/>
    </location>
</feature>
<organism evidence="2 3">
    <name type="scientific">Armillaria ostoyae</name>
    <name type="common">Armillaria root rot fungus</name>
    <dbReference type="NCBI Taxonomy" id="47428"/>
    <lineage>
        <taxon>Eukaryota</taxon>
        <taxon>Fungi</taxon>
        <taxon>Dikarya</taxon>
        <taxon>Basidiomycota</taxon>
        <taxon>Agaricomycotina</taxon>
        <taxon>Agaricomycetes</taxon>
        <taxon>Agaricomycetidae</taxon>
        <taxon>Agaricales</taxon>
        <taxon>Marasmiineae</taxon>
        <taxon>Physalacriaceae</taxon>
        <taxon>Armillaria</taxon>
    </lineage>
</organism>
<dbReference type="OrthoDB" id="3054247at2759"/>
<gene>
    <name evidence="2" type="ORF">ARMOST_20932</name>
</gene>
<evidence type="ECO:0000256" key="1">
    <source>
        <dbReference type="SAM" id="MobiDB-lite"/>
    </source>
</evidence>
<evidence type="ECO:0000313" key="2">
    <source>
        <dbReference type="EMBL" id="SJL17382.1"/>
    </source>
</evidence>
<evidence type="ECO:0000313" key="3">
    <source>
        <dbReference type="Proteomes" id="UP000219338"/>
    </source>
</evidence>